<sequence>MVATDFASIQTTTSIVDLSTEILCLIIDQLPLTSHFDFAYTCTRLAAASEYVLRRHQEAYVKFRVASDLDPTTVPLLLRSAFGRDPIPAWHVRSFEVWRDRTTWAEWTTYSLSASLISTSHPSCSDLQIPFRSLGEVEKYLDWYDEYAHKEINKEKALSQVEAGHDGVLKAVLFARCPRLQGLKFVTRSQRTGSTLSWLRSLISVSNGVQVERSGGERPHSRDDTAEEDGDMARSRDNYNRLLQEDPPSENESESDREWEVAYAKWMEEQVLSEMKRMEIVEQDVAPDRTYNEEIGSLEDCSSGVVVDLEQWPVGFARLRSVAVGVFSDTWMDDREYPSSTSLVARLLRLPNIDTLYFNGLRCDDEDDLEDDDGENNDNSSDTSELANYNLPARCSSVKNLFFEGLGLGLDGSFRELLCEAPRKLRTAAFRNSGPEGELWGASYIFRDLIRFQGSSLQSLMWYGYDSNSIQGDGCLMDHTERLDGLHTLKQLSFNVQDIAMSAYHSRWKDGSARDEEDNELYVRYAAAMFPENLECLVLWEDAGSGEIGDIEGETELLERAIIDMIKDGRYKNLRAIFLEDVQRATARETGVIGVDFERAIEAGRAAGVDVHTLTNRPTQHAVSFPERVDQFDLKTGKYPGGRPSDWVFNSYTGCREPPRRSMCYSYQP</sequence>
<protein>
    <recommendedName>
        <fullName evidence="4">F-box domain-containing protein</fullName>
    </recommendedName>
</protein>
<feature type="region of interest" description="Disordered" evidence="1">
    <location>
        <begin position="210"/>
        <end position="235"/>
    </location>
</feature>
<gene>
    <name evidence="2" type="ORF">EKO04_004928</name>
</gene>
<evidence type="ECO:0000313" key="2">
    <source>
        <dbReference type="EMBL" id="KAF9697278.1"/>
    </source>
</evidence>
<accession>A0A8H7J895</accession>
<dbReference type="OrthoDB" id="3644718at2759"/>
<proteinExistence type="predicted"/>
<reference evidence="2" key="2">
    <citation type="submission" date="2020-09" db="EMBL/GenBank/DDBJ databases">
        <title>Reference genome assembly for Australian Ascochyta lentis isolate Al4.</title>
        <authorList>
            <person name="Lee R.C."/>
            <person name="Farfan-Caceres L.M."/>
            <person name="Debler J.W."/>
            <person name="Williams A.H."/>
            <person name="Henares B.M."/>
        </authorList>
    </citation>
    <scope>NUCLEOTIDE SEQUENCE</scope>
    <source>
        <strain evidence="2">Al4</strain>
    </source>
</reference>
<dbReference type="AlphaFoldDB" id="A0A8H7J895"/>
<keyword evidence="3" id="KW-1185">Reference proteome</keyword>
<organism evidence="2 3">
    <name type="scientific">Ascochyta lentis</name>
    <dbReference type="NCBI Taxonomy" id="205686"/>
    <lineage>
        <taxon>Eukaryota</taxon>
        <taxon>Fungi</taxon>
        <taxon>Dikarya</taxon>
        <taxon>Ascomycota</taxon>
        <taxon>Pezizomycotina</taxon>
        <taxon>Dothideomycetes</taxon>
        <taxon>Pleosporomycetidae</taxon>
        <taxon>Pleosporales</taxon>
        <taxon>Pleosporineae</taxon>
        <taxon>Didymellaceae</taxon>
        <taxon>Ascochyta</taxon>
    </lineage>
</organism>
<name>A0A8H7J895_9PLEO</name>
<evidence type="ECO:0000256" key="1">
    <source>
        <dbReference type="SAM" id="MobiDB-lite"/>
    </source>
</evidence>
<evidence type="ECO:0008006" key="4">
    <source>
        <dbReference type="Google" id="ProtNLM"/>
    </source>
</evidence>
<comment type="caution">
    <text evidence="2">The sequence shown here is derived from an EMBL/GenBank/DDBJ whole genome shotgun (WGS) entry which is preliminary data.</text>
</comment>
<dbReference type="EMBL" id="RZGK01000008">
    <property type="protein sequence ID" value="KAF9697278.1"/>
    <property type="molecule type" value="Genomic_DNA"/>
</dbReference>
<reference evidence="2" key="1">
    <citation type="submission" date="2018-12" db="EMBL/GenBank/DDBJ databases">
        <authorList>
            <person name="Syme R.A."/>
            <person name="Farfan-Caceres L."/>
            <person name="Lichtenzveig J."/>
        </authorList>
    </citation>
    <scope>NUCLEOTIDE SEQUENCE</scope>
    <source>
        <strain evidence="2">Al4</strain>
    </source>
</reference>
<dbReference type="Proteomes" id="UP000651452">
    <property type="component" value="Unassembled WGS sequence"/>
</dbReference>
<feature type="compositionally biased region" description="Basic and acidic residues" evidence="1">
    <location>
        <begin position="214"/>
        <end position="224"/>
    </location>
</feature>
<evidence type="ECO:0000313" key="3">
    <source>
        <dbReference type="Proteomes" id="UP000651452"/>
    </source>
</evidence>